<keyword evidence="1" id="KW-0675">Receptor</keyword>
<proteinExistence type="predicted"/>
<evidence type="ECO:0000313" key="1">
    <source>
        <dbReference type="EMBL" id="KAI8014497.1"/>
    </source>
</evidence>
<sequence length="390" mass="42599">MTATPKPVHFLLLFYVCLKTLVLAQDENQFIYNGFQGANLHLDGLAQILPNGLLQLTNTSVQQTGHAFYQLPIKFNDSLPQTLSFSTNFVFVMVPEYTDVSGHGIAFTISPSTNFTGAFEGPYLGLLNSTNNGFASNHLLAIELDTIKDRGFNDIDNNHVGIDVNDLKSIDSATASYYSSREGKNETLKLLSGNPIQVWIDYDGGENLLKVTLAPIPSPKPNRPLLSTHIDLSPTLLNSMYVGFSSSTGATATNHYILGWSFNKSGKAQSIEISKLPSFPHQRKPRGKPAILETSDPRLRGEYLKEEMELVLKLGLFCSHPNAAVRPSMRQVVQYLDGDALFPNDIILDIAGIGTLGVRNEVSPEFAMSFPSSVLKGFHDSASSSLLDSG</sequence>
<reference evidence="1 2" key="1">
    <citation type="journal article" date="2022" name="Plant J.">
        <title>Chromosome-level genome of Camellia lanceoleosa provides a valuable resource for understanding genome evolution and self-incompatibility.</title>
        <authorList>
            <person name="Gong W."/>
            <person name="Xiao S."/>
            <person name="Wang L."/>
            <person name="Liao Z."/>
            <person name="Chang Y."/>
            <person name="Mo W."/>
            <person name="Hu G."/>
            <person name="Li W."/>
            <person name="Zhao G."/>
            <person name="Zhu H."/>
            <person name="Hu X."/>
            <person name="Ji K."/>
            <person name="Xiang X."/>
            <person name="Song Q."/>
            <person name="Yuan D."/>
            <person name="Jin S."/>
            <person name="Zhang L."/>
        </authorList>
    </citation>
    <scope>NUCLEOTIDE SEQUENCE [LARGE SCALE GENOMIC DNA]</scope>
    <source>
        <strain evidence="1">SQ_2022a</strain>
    </source>
</reference>
<keyword evidence="1" id="KW-0808">Transferase</keyword>
<organism evidence="1 2">
    <name type="scientific">Camellia lanceoleosa</name>
    <dbReference type="NCBI Taxonomy" id="1840588"/>
    <lineage>
        <taxon>Eukaryota</taxon>
        <taxon>Viridiplantae</taxon>
        <taxon>Streptophyta</taxon>
        <taxon>Embryophyta</taxon>
        <taxon>Tracheophyta</taxon>
        <taxon>Spermatophyta</taxon>
        <taxon>Magnoliopsida</taxon>
        <taxon>eudicotyledons</taxon>
        <taxon>Gunneridae</taxon>
        <taxon>Pentapetalae</taxon>
        <taxon>asterids</taxon>
        <taxon>Ericales</taxon>
        <taxon>Theaceae</taxon>
        <taxon>Camellia</taxon>
    </lineage>
</organism>
<dbReference type="Proteomes" id="UP001060215">
    <property type="component" value="Chromosome 4"/>
</dbReference>
<protein>
    <submittedName>
        <fullName evidence="1">L-type lectin-domain containing receptor kinase I.8</fullName>
    </submittedName>
</protein>
<keyword evidence="2" id="KW-1185">Reference proteome</keyword>
<name>A0ACC0HNM6_9ERIC</name>
<accession>A0ACC0HNM6</accession>
<dbReference type="EMBL" id="CM045761">
    <property type="protein sequence ID" value="KAI8014497.1"/>
    <property type="molecule type" value="Genomic_DNA"/>
</dbReference>
<evidence type="ECO:0000313" key="2">
    <source>
        <dbReference type="Proteomes" id="UP001060215"/>
    </source>
</evidence>
<keyword evidence="1" id="KW-0418">Kinase</keyword>
<comment type="caution">
    <text evidence="1">The sequence shown here is derived from an EMBL/GenBank/DDBJ whole genome shotgun (WGS) entry which is preliminary data.</text>
</comment>
<gene>
    <name evidence="1" type="ORF">LOK49_LG05G01343</name>
</gene>